<keyword evidence="6" id="KW-1185">Reference proteome</keyword>
<dbReference type="AlphaFoldDB" id="A0A8E2JN81"/>
<dbReference type="PANTHER" id="PTHR36681">
    <property type="entry name" value="NUCLEAR GTPASE, GERMINAL CENTER-ASSOCIATED, TANDEM DUPLICATE 3"/>
    <property type="match status" value="1"/>
</dbReference>
<dbReference type="EMBL" id="KV750843">
    <property type="protein sequence ID" value="OCL02944.1"/>
    <property type="molecule type" value="Genomic_DNA"/>
</dbReference>
<proteinExistence type="predicted"/>
<reference evidence="5 6" key="1">
    <citation type="journal article" date="2016" name="Nat. Commun.">
        <title>Ectomycorrhizal ecology is imprinted in the genome of the dominant symbiotic fungus Cenococcum geophilum.</title>
        <authorList>
            <consortium name="DOE Joint Genome Institute"/>
            <person name="Peter M."/>
            <person name="Kohler A."/>
            <person name="Ohm R.A."/>
            <person name="Kuo A."/>
            <person name="Krutzmann J."/>
            <person name="Morin E."/>
            <person name="Arend M."/>
            <person name="Barry K.W."/>
            <person name="Binder M."/>
            <person name="Choi C."/>
            <person name="Clum A."/>
            <person name="Copeland A."/>
            <person name="Grisel N."/>
            <person name="Haridas S."/>
            <person name="Kipfer T."/>
            <person name="LaButti K."/>
            <person name="Lindquist E."/>
            <person name="Lipzen A."/>
            <person name="Maire R."/>
            <person name="Meier B."/>
            <person name="Mihaltcheva S."/>
            <person name="Molinier V."/>
            <person name="Murat C."/>
            <person name="Poggeler S."/>
            <person name="Quandt C.A."/>
            <person name="Sperisen C."/>
            <person name="Tritt A."/>
            <person name="Tisserant E."/>
            <person name="Crous P.W."/>
            <person name="Henrissat B."/>
            <person name="Nehls U."/>
            <person name="Egli S."/>
            <person name="Spatafora J.W."/>
            <person name="Grigoriev I.V."/>
            <person name="Martin F.M."/>
        </authorList>
    </citation>
    <scope>NUCLEOTIDE SEQUENCE [LARGE SCALE GENOMIC DNA]</scope>
    <source>
        <strain evidence="5 6">CBS 207.34</strain>
    </source>
</reference>
<evidence type="ECO:0000256" key="1">
    <source>
        <dbReference type="SAM" id="Coils"/>
    </source>
</evidence>
<sequence length="951" mass="108167">MSPGTPPYRKQGRGADAQDENGSPGHVRNLFTSLSIDDDGSAVAQNHYLTPPREKAPPPKVFGRPDDQGTRTTPFNFKLLYNATPQPSPEPNRIHRDSSPSQAAETAIRSLNISNSRVSDISTVSIDEHVQPYDVRNEKPPTNRTFFKPQFQAQLTRGIHIAESLASDLGRCRPKSGSNIHRLLDDAQKLSDFQATDTRIVALLGDSGEGKSSVINSLLHCPGVAQTSDSGTACTSVITEYRLKASHHTAPFTIEVEYLEDEEIEEVVRELLWDYRQLYLPGAEQELNAEEYKKCCEQSELAWSTLEAAFGDQRGFKKELLRDNSDEAKKRALDSFSQWIQELHWPEGGRNGIWQSTAQDAEECCEKTGQFMENRLWPFTKVVRIFLSAQVLKTGIILADLPGLRDTNLARVRATERYLLKADHIFIIAKISRAISDQSLKSSLYTALAQHIPHEWNDSAGRFLNVSVICTKTEEINFDTLKAKFCGPQKPISKEVFQELDRKIKLAKNTGDEKAKKLLKLEREFLLIKARNEFVKAGLQRAYAEKHARKGRTQFVEASGIPEVRRFCHTITAQSQLEESKNFLLSKLPSLLSSARLWMEKTLQEANNSTMPEMIREELLESIDEAESKIERRIRRRTAELQADIQEQLLKYMEQRNEHWEKAAEKKSDAWNGWHWSTSTSQSDCDAAQSTNAFLLAQYNAWCRHNGHHYTEKRGNVNWNSEIIWKMRTELAYQWEMVEEEIPELFKAVEKTVENAFREIQTTMKSLGAVPTLPESISSRSQDIKYKLQRAQRRVQKAFKTIHRNASEDNYNSYVLKQMLSAYRSASEEYGTEKNRRQIDTIQGRIGNGNLFPPVAVFIEKDLEILVKDVRKDIRRIMKHALKLVKLDVDIVYEEQEGAVQNSSTRRASGVESEEDDDGSEGAVEVAEILEDSLPDLEAELLGVHNAVEKL</sequence>
<gene>
    <name evidence="5" type="ORF">AOQ84DRAFT_228192</name>
</gene>
<dbReference type="InterPro" id="IPR056024">
    <property type="entry name" value="DUF7605"/>
</dbReference>
<feature type="compositionally biased region" description="Basic and acidic residues" evidence="2">
    <location>
        <begin position="52"/>
        <end position="69"/>
    </location>
</feature>
<dbReference type="InterPro" id="IPR045063">
    <property type="entry name" value="Dynamin_N"/>
</dbReference>
<evidence type="ECO:0000259" key="3">
    <source>
        <dbReference type="Pfam" id="PF00350"/>
    </source>
</evidence>
<feature type="domain" description="Dynamin N-terminal" evidence="3">
    <location>
        <begin position="201"/>
        <end position="439"/>
    </location>
</feature>
<dbReference type="PANTHER" id="PTHR36681:SF3">
    <property type="entry name" value="NUCLEAR GTPASE, GERMINAL CENTER-ASSOCIATED, TANDEM DUPLICATE 3"/>
    <property type="match status" value="1"/>
</dbReference>
<evidence type="ECO:0000313" key="5">
    <source>
        <dbReference type="EMBL" id="OCL02944.1"/>
    </source>
</evidence>
<dbReference type="InterPro" id="IPR027417">
    <property type="entry name" value="P-loop_NTPase"/>
</dbReference>
<dbReference type="Gene3D" id="3.40.50.300">
    <property type="entry name" value="P-loop containing nucleotide triphosphate hydrolases"/>
    <property type="match status" value="1"/>
</dbReference>
<evidence type="ECO:0000259" key="4">
    <source>
        <dbReference type="Pfam" id="PF24564"/>
    </source>
</evidence>
<evidence type="ECO:0000313" key="6">
    <source>
        <dbReference type="Proteomes" id="UP000250140"/>
    </source>
</evidence>
<feature type="coiled-coil region" evidence="1">
    <location>
        <begin position="616"/>
        <end position="658"/>
    </location>
</feature>
<dbReference type="OrthoDB" id="3598281at2759"/>
<dbReference type="Proteomes" id="UP000250140">
    <property type="component" value="Unassembled WGS sequence"/>
</dbReference>
<feature type="domain" description="DUF7605" evidence="4">
    <location>
        <begin position="655"/>
        <end position="852"/>
    </location>
</feature>
<evidence type="ECO:0000256" key="2">
    <source>
        <dbReference type="SAM" id="MobiDB-lite"/>
    </source>
</evidence>
<keyword evidence="1" id="KW-0175">Coiled coil</keyword>
<dbReference type="Pfam" id="PF24564">
    <property type="entry name" value="DUF7605"/>
    <property type="match status" value="1"/>
</dbReference>
<name>A0A8E2JN81_9PEZI</name>
<feature type="region of interest" description="Disordered" evidence="2">
    <location>
        <begin position="902"/>
        <end position="922"/>
    </location>
</feature>
<protein>
    <submittedName>
        <fullName evidence="5">Uncharacterized protein</fullName>
    </submittedName>
</protein>
<dbReference type="Pfam" id="PF00350">
    <property type="entry name" value="Dynamin_N"/>
    <property type="match status" value="1"/>
</dbReference>
<feature type="region of interest" description="Disordered" evidence="2">
    <location>
        <begin position="1"/>
        <end position="104"/>
    </location>
</feature>
<dbReference type="SUPFAM" id="SSF52540">
    <property type="entry name" value="P-loop containing nucleoside triphosphate hydrolases"/>
    <property type="match status" value="1"/>
</dbReference>
<accession>A0A8E2JN81</accession>
<organism evidence="5 6">
    <name type="scientific">Glonium stellatum</name>
    <dbReference type="NCBI Taxonomy" id="574774"/>
    <lineage>
        <taxon>Eukaryota</taxon>
        <taxon>Fungi</taxon>
        <taxon>Dikarya</taxon>
        <taxon>Ascomycota</taxon>
        <taxon>Pezizomycotina</taxon>
        <taxon>Dothideomycetes</taxon>
        <taxon>Pleosporomycetidae</taxon>
        <taxon>Gloniales</taxon>
        <taxon>Gloniaceae</taxon>
        <taxon>Glonium</taxon>
    </lineage>
</organism>